<comment type="caution">
    <text evidence="2">The sequence shown here is derived from an EMBL/GenBank/DDBJ whole genome shotgun (WGS) entry which is preliminary data.</text>
</comment>
<dbReference type="Proteomes" id="UP000295726">
    <property type="component" value="Unassembled WGS sequence"/>
</dbReference>
<evidence type="ECO:0000313" key="2">
    <source>
        <dbReference type="EMBL" id="TCS77290.1"/>
    </source>
</evidence>
<dbReference type="InterPro" id="IPR033403">
    <property type="entry name" value="DUF5110"/>
</dbReference>
<feature type="domain" description="DUF5110" evidence="1">
    <location>
        <begin position="5"/>
        <end position="75"/>
    </location>
</feature>
<keyword evidence="3" id="KW-1185">Reference proteome</keyword>
<dbReference type="EMBL" id="SLZZ01000018">
    <property type="protein sequence ID" value="TCS77290.1"/>
    <property type="molecule type" value="Genomic_DNA"/>
</dbReference>
<evidence type="ECO:0000313" key="3">
    <source>
        <dbReference type="Proteomes" id="UP000295726"/>
    </source>
</evidence>
<proteinExistence type="predicted"/>
<organism evidence="2 3">
    <name type="scientific">Muricomes intestini</name>
    <dbReference type="NCBI Taxonomy" id="1796634"/>
    <lineage>
        <taxon>Bacteria</taxon>
        <taxon>Bacillati</taxon>
        <taxon>Bacillota</taxon>
        <taxon>Clostridia</taxon>
        <taxon>Lachnospirales</taxon>
        <taxon>Lachnospiraceae</taxon>
        <taxon>Muricomes</taxon>
    </lineage>
</organism>
<dbReference type="InterPro" id="IPR013780">
    <property type="entry name" value="Glyco_hydro_b"/>
</dbReference>
<gene>
    <name evidence="2" type="ORF">EDD59_11819</name>
</gene>
<dbReference type="Gene3D" id="2.60.40.1180">
    <property type="entry name" value="Golgi alpha-mannosidase II"/>
    <property type="match status" value="1"/>
</dbReference>
<evidence type="ECO:0000259" key="1">
    <source>
        <dbReference type="Pfam" id="PF17137"/>
    </source>
</evidence>
<name>A0A4R3K3L8_9FIRM</name>
<dbReference type="Pfam" id="PF17137">
    <property type="entry name" value="DUF5110"/>
    <property type="match status" value="1"/>
</dbReference>
<reference evidence="2 3" key="1">
    <citation type="submission" date="2019-03" db="EMBL/GenBank/DDBJ databases">
        <title>Genomic Encyclopedia of Type Strains, Phase IV (KMG-IV): sequencing the most valuable type-strain genomes for metagenomic binning, comparative biology and taxonomic classification.</title>
        <authorList>
            <person name="Goeker M."/>
        </authorList>
    </citation>
    <scope>NUCLEOTIDE SEQUENCE [LARGE SCALE GENOMIC DNA]</scope>
    <source>
        <strain evidence="2 3">DSM 29489</strain>
    </source>
</reference>
<dbReference type="AlphaFoldDB" id="A0A4R3K3L8"/>
<sequence>MPKHLELIVFAGSDGAFQLYGDSGEGQEYREGESFTTDFQFVWSAKEGTMLTIKPKGHKFSELPEKRQYCITLAGVMDSNDISVYSGQEVIEKSYDETKNRLLLKIALSPVGEMIQICFHKGLSLVENPVEQEIFKRLDSMMIEYEQKEKIFYNICKKAKVTDIAEELLAINLPQHVTEAIFEILFA</sequence>
<protein>
    <submittedName>
        <fullName evidence="2">Uncharacterized protein DUF5110</fullName>
    </submittedName>
</protein>
<accession>A0A4R3K3L8</accession>